<protein>
    <submittedName>
        <fullName evidence="1">Uncharacterized protein</fullName>
    </submittedName>
</protein>
<reference evidence="1 2" key="1">
    <citation type="submission" date="2020-07" db="EMBL/GenBank/DDBJ databases">
        <title>Sequencing the genomes of 1000 actinobacteria strains.</title>
        <authorList>
            <person name="Klenk H.-P."/>
        </authorList>
    </citation>
    <scope>NUCLEOTIDE SEQUENCE [LARGE SCALE GENOMIC DNA]</scope>
    <source>
        <strain evidence="1 2">DSM 24723</strain>
    </source>
</reference>
<dbReference type="RefSeq" id="WP_179461445.1">
    <property type="nucleotide sequence ID" value="NZ_JACBZX010000001.1"/>
</dbReference>
<evidence type="ECO:0000313" key="1">
    <source>
        <dbReference type="EMBL" id="NYG35847.1"/>
    </source>
</evidence>
<evidence type="ECO:0000313" key="2">
    <source>
        <dbReference type="Proteomes" id="UP000592181"/>
    </source>
</evidence>
<dbReference type="Proteomes" id="UP000592181">
    <property type="component" value="Unassembled WGS sequence"/>
</dbReference>
<organism evidence="1 2">
    <name type="scientific">Janibacter alkaliphilus</name>
    <dbReference type="NCBI Taxonomy" id="1069963"/>
    <lineage>
        <taxon>Bacteria</taxon>
        <taxon>Bacillati</taxon>
        <taxon>Actinomycetota</taxon>
        <taxon>Actinomycetes</taxon>
        <taxon>Micrococcales</taxon>
        <taxon>Intrasporangiaceae</taxon>
        <taxon>Janibacter</taxon>
    </lineage>
</organism>
<name>A0A852X016_9MICO</name>
<comment type="caution">
    <text evidence="1">The sequence shown here is derived from an EMBL/GenBank/DDBJ whole genome shotgun (WGS) entry which is preliminary data.</text>
</comment>
<keyword evidence="2" id="KW-1185">Reference proteome</keyword>
<dbReference type="EMBL" id="JACBZX010000001">
    <property type="protein sequence ID" value="NYG35847.1"/>
    <property type="molecule type" value="Genomic_DNA"/>
</dbReference>
<accession>A0A852X016</accession>
<gene>
    <name evidence="1" type="ORF">BJY28_000316</name>
</gene>
<proteinExistence type="predicted"/>
<sequence length="109" mass="11616">MSTPRDVVPEDVRTELVRAVRRWQQLPLDRALASAPGVRALMEQLAGQPLPDLGPAVIPDQLAVVVYDACAHDACADDACADDASTPRSADVQETGLAARLAALRLSWS</sequence>
<dbReference type="AlphaFoldDB" id="A0A852X016"/>